<organism evidence="7 8">
    <name type="scientific">Potamilus streckersoni</name>
    <dbReference type="NCBI Taxonomy" id="2493646"/>
    <lineage>
        <taxon>Eukaryota</taxon>
        <taxon>Metazoa</taxon>
        <taxon>Spiralia</taxon>
        <taxon>Lophotrochozoa</taxon>
        <taxon>Mollusca</taxon>
        <taxon>Bivalvia</taxon>
        <taxon>Autobranchia</taxon>
        <taxon>Heteroconchia</taxon>
        <taxon>Palaeoheterodonta</taxon>
        <taxon>Unionida</taxon>
        <taxon>Unionoidea</taxon>
        <taxon>Unionidae</taxon>
        <taxon>Ambleminae</taxon>
        <taxon>Lampsilini</taxon>
        <taxon>Potamilus</taxon>
    </lineage>
</organism>
<dbReference type="Pfam" id="PF01281">
    <property type="entry name" value="Ribosomal_L9_N"/>
    <property type="match status" value="1"/>
</dbReference>
<keyword evidence="8" id="KW-1185">Reference proteome</keyword>
<accession>A0AAE0SY81</accession>
<evidence type="ECO:0000256" key="2">
    <source>
        <dbReference type="ARBA" id="ARBA00022980"/>
    </source>
</evidence>
<dbReference type="GO" id="GO:0003735">
    <property type="term" value="F:structural constituent of ribosome"/>
    <property type="evidence" value="ECO:0007669"/>
    <property type="project" value="InterPro"/>
</dbReference>
<comment type="caution">
    <text evidence="7">The sequence shown here is derived from an EMBL/GenBank/DDBJ whole genome shotgun (WGS) entry which is preliminary data.</text>
</comment>
<sequence>DFAREVQFRCGFHGFGFSKNRGSSPLAISIMDIVLRGLAHVIQRPVCHCVLQYNHVRLLGGNLQQTRNHFILERMYPVQLYKKGKKPYIKSKNYVYKTLKFTECEKLPDIECILTKNIDGIGKKGELLKIPRRLFRNHLYLTGDAVYPTEENIQEYHIPFKELYGEDLLKTKSSAWADRTWMQLAGLCLRVPMSGDNRWILNKTHIRVALRRMGIEAKEENIILPHREITQPGEFAFMLTMKEMSTLRVRGIIYLTYKDTNCQPDEKNLPNIWGNEPLPQLIDDISSSSSVVE</sequence>
<evidence type="ECO:0000256" key="1">
    <source>
        <dbReference type="ARBA" id="ARBA00010605"/>
    </source>
</evidence>
<dbReference type="GO" id="GO:0005840">
    <property type="term" value="C:ribosome"/>
    <property type="evidence" value="ECO:0007669"/>
    <property type="project" value="UniProtKB-KW"/>
</dbReference>
<gene>
    <name evidence="7" type="ORF">CHS0354_015510</name>
</gene>
<dbReference type="InterPro" id="IPR020070">
    <property type="entry name" value="Ribosomal_bL9_N"/>
</dbReference>
<comment type="similarity">
    <text evidence="1">Belongs to the bacterial ribosomal protein bL9 family.</text>
</comment>
<feature type="domain" description="Ribosomal protein L9" evidence="6">
    <location>
        <begin position="111"/>
        <end position="156"/>
    </location>
</feature>
<dbReference type="Gene3D" id="3.40.5.10">
    <property type="entry name" value="Ribosomal protein L9, N-terminal domain"/>
    <property type="match status" value="1"/>
</dbReference>
<reference evidence="7" key="3">
    <citation type="submission" date="2023-05" db="EMBL/GenBank/DDBJ databases">
        <authorList>
            <person name="Smith C.H."/>
        </authorList>
    </citation>
    <scope>NUCLEOTIDE SEQUENCE</scope>
    <source>
        <strain evidence="7">CHS0354</strain>
        <tissue evidence="7">Mantle</tissue>
    </source>
</reference>
<dbReference type="GO" id="GO:0006412">
    <property type="term" value="P:translation"/>
    <property type="evidence" value="ECO:0007669"/>
    <property type="project" value="InterPro"/>
</dbReference>
<evidence type="ECO:0000259" key="6">
    <source>
        <dbReference type="Pfam" id="PF01281"/>
    </source>
</evidence>
<protein>
    <recommendedName>
        <fullName evidence="4">Large ribosomal subunit protein bL9m</fullName>
    </recommendedName>
    <alternativeName>
        <fullName evidence="5">39S ribosomal protein L9, mitochondrial</fullName>
    </alternativeName>
</protein>
<dbReference type="AlphaFoldDB" id="A0AAE0SY81"/>
<dbReference type="EMBL" id="JAEAOA010000961">
    <property type="protein sequence ID" value="KAK3600367.1"/>
    <property type="molecule type" value="Genomic_DNA"/>
</dbReference>
<dbReference type="PANTHER" id="PTHR21368">
    <property type="entry name" value="50S RIBOSOMAL PROTEIN L9"/>
    <property type="match status" value="1"/>
</dbReference>
<evidence type="ECO:0000256" key="4">
    <source>
        <dbReference type="ARBA" id="ARBA00035194"/>
    </source>
</evidence>
<dbReference type="Proteomes" id="UP001195483">
    <property type="component" value="Unassembled WGS sequence"/>
</dbReference>
<keyword evidence="3" id="KW-0687">Ribonucleoprotein</keyword>
<dbReference type="GO" id="GO:1990904">
    <property type="term" value="C:ribonucleoprotein complex"/>
    <property type="evidence" value="ECO:0007669"/>
    <property type="project" value="UniProtKB-KW"/>
</dbReference>
<evidence type="ECO:0000313" key="8">
    <source>
        <dbReference type="Proteomes" id="UP001195483"/>
    </source>
</evidence>
<evidence type="ECO:0000313" key="7">
    <source>
        <dbReference type="EMBL" id="KAK3600367.1"/>
    </source>
</evidence>
<reference evidence="7" key="2">
    <citation type="journal article" date="2021" name="Genome Biol. Evol.">
        <title>Developing a high-quality reference genome for a parasitic bivalve with doubly uniparental inheritance (Bivalvia: Unionida).</title>
        <authorList>
            <person name="Smith C.H."/>
        </authorList>
    </citation>
    <scope>NUCLEOTIDE SEQUENCE</scope>
    <source>
        <strain evidence="7">CHS0354</strain>
        <tissue evidence="7">Mantle</tissue>
    </source>
</reference>
<dbReference type="InterPro" id="IPR000244">
    <property type="entry name" value="Ribosomal_bL9"/>
</dbReference>
<name>A0AAE0SY81_9BIVA</name>
<reference evidence="7" key="1">
    <citation type="journal article" date="2021" name="Genome Biol. Evol.">
        <title>A High-Quality Reference Genome for a Parasitic Bivalve with Doubly Uniparental Inheritance (Bivalvia: Unionida).</title>
        <authorList>
            <person name="Smith C.H."/>
        </authorList>
    </citation>
    <scope>NUCLEOTIDE SEQUENCE</scope>
    <source>
        <strain evidence="7">CHS0354</strain>
    </source>
</reference>
<dbReference type="InterPro" id="IPR036935">
    <property type="entry name" value="Ribosomal_bL9_N_sf"/>
</dbReference>
<dbReference type="InterPro" id="IPR009027">
    <property type="entry name" value="Ribosomal_bL9/RNase_H1_N"/>
</dbReference>
<evidence type="ECO:0000256" key="5">
    <source>
        <dbReference type="ARBA" id="ARBA00035381"/>
    </source>
</evidence>
<keyword evidence="2" id="KW-0689">Ribosomal protein</keyword>
<proteinExistence type="inferred from homology"/>
<feature type="non-terminal residue" evidence="7">
    <location>
        <position position="293"/>
    </location>
</feature>
<dbReference type="SUPFAM" id="SSF55658">
    <property type="entry name" value="L9 N-domain-like"/>
    <property type="match status" value="1"/>
</dbReference>
<evidence type="ECO:0000256" key="3">
    <source>
        <dbReference type="ARBA" id="ARBA00023274"/>
    </source>
</evidence>